<dbReference type="InterPro" id="IPR008920">
    <property type="entry name" value="TF_FadR/GntR_C"/>
</dbReference>
<dbReference type="SMART" id="SM00895">
    <property type="entry name" value="FCD"/>
    <property type="match status" value="1"/>
</dbReference>
<evidence type="ECO:0000313" key="7">
    <source>
        <dbReference type="Proteomes" id="UP000183447"/>
    </source>
</evidence>
<keyword evidence="7" id="KW-1185">Reference proteome</keyword>
<dbReference type="Pfam" id="PF07729">
    <property type="entry name" value="FCD"/>
    <property type="match status" value="1"/>
</dbReference>
<dbReference type="SMART" id="SM00345">
    <property type="entry name" value="HTH_GNTR"/>
    <property type="match status" value="1"/>
</dbReference>
<reference evidence="6 7" key="1">
    <citation type="submission" date="2016-11" db="EMBL/GenBank/DDBJ databases">
        <authorList>
            <person name="Jaros S."/>
            <person name="Januszkiewicz K."/>
            <person name="Wedrychowicz H."/>
        </authorList>
    </citation>
    <scope>NUCLEOTIDE SEQUENCE [LARGE SCALE GENOMIC DNA]</scope>
    <source>
        <strain evidence="6 7">ATCC 23634</strain>
    </source>
</reference>
<dbReference type="InterPro" id="IPR011711">
    <property type="entry name" value="GntR_C"/>
</dbReference>
<name>A0A1K2HY70_9HYPH</name>
<dbReference type="AlphaFoldDB" id="A0A1K2HY70"/>
<evidence type="ECO:0000313" key="6">
    <source>
        <dbReference type="EMBL" id="SFZ84586.1"/>
    </source>
</evidence>
<dbReference type="InterPro" id="IPR036390">
    <property type="entry name" value="WH_DNA-bd_sf"/>
</dbReference>
<evidence type="ECO:0000259" key="5">
    <source>
        <dbReference type="PROSITE" id="PS50949"/>
    </source>
</evidence>
<gene>
    <name evidence="6" type="ORF">SAMN02983003_2100</name>
</gene>
<dbReference type="SUPFAM" id="SSF46785">
    <property type="entry name" value="Winged helix' DNA-binding domain"/>
    <property type="match status" value="1"/>
</dbReference>
<dbReference type="Proteomes" id="UP000183447">
    <property type="component" value="Unassembled WGS sequence"/>
</dbReference>
<dbReference type="Gene3D" id="1.10.10.10">
    <property type="entry name" value="Winged helix-like DNA-binding domain superfamily/Winged helix DNA-binding domain"/>
    <property type="match status" value="1"/>
</dbReference>
<dbReference type="InterPro" id="IPR000524">
    <property type="entry name" value="Tscrpt_reg_HTH_GntR"/>
</dbReference>
<dbReference type="RefSeq" id="WP_072342435.1">
    <property type="nucleotide sequence ID" value="NZ_FPKU01000002.1"/>
</dbReference>
<dbReference type="Gene3D" id="1.20.120.530">
    <property type="entry name" value="GntR ligand-binding domain-like"/>
    <property type="match status" value="1"/>
</dbReference>
<keyword evidence="2 6" id="KW-0238">DNA-binding</keyword>
<dbReference type="CDD" id="cd07377">
    <property type="entry name" value="WHTH_GntR"/>
    <property type="match status" value="1"/>
</dbReference>
<evidence type="ECO:0000256" key="2">
    <source>
        <dbReference type="ARBA" id="ARBA00023125"/>
    </source>
</evidence>
<evidence type="ECO:0000256" key="3">
    <source>
        <dbReference type="ARBA" id="ARBA00023163"/>
    </source>
</evidence>
<dbReference type="Pfam" id="PF00392">
    <property type="entry name" value="GntR"/>
    <property type="match status" value="1"/>
</dbReference>
<dbReference type="SUPFAM" id="SSF48008">
    <property type="entry name" value="GntR ligand-binding domain-like"/>
    <property type="match status" value="1"/>
</dbReference>
<keyword evidence="1" id="KW-0805">Transcription regulation</keyword>
<feature type="region of interest" description="Disordered" evidence="4">
    <location>
        <begin position="231"/>
        <end position="253"/>
    </location>
</feature>
<feature type="domain" description="HTH gntR-type" evidence="5">
    <location>
        <begin position="12"/>
        <end position="79"/>
    </location>
</feature>
<evidence type="ECO:0000256" key="4">
    <source>
        <dbReference type="SAM" id="MobiDB-lite"/>
    </source>
</evidence>
<proteinExistence type="predicted"/>
<protein>
    <submittedName>
        <fullName evidence="6">DNA-binding transcriptional regulator, GntR family</fullName>
    </submittedName>
</protein>
<dbReference type="InterPro" id="IPR036388">
    <property type="entry name" value="WH-like_DNA-bd_sf"/>
</dbReference>
<dbReference type="GO" id="GO:0003700">
    <property type="term" value="F:DNA-binding transcription factor activity"/>
    <property type="evidence" value="ECO:0007669"/>
    <property type="project" value="InterPro"/>
</dbReference>
<dbReference type="STRING" id="665118.SAMN02983003_2100"/>
<organism evidence="6 7">
    <name type="scientific">Devosia enhydra</name>
    <dbReference type="NCBI Taxonomy" id="665118"/>
    <lineage>
        <taxon>Bacteria</taxon>
        <taxon>Pseudomonadati</taxon>
        <taxon>Pseudomonadota</taxon>
        <taxon>Alphaproteobacteria</taxon>
        <taxon>Hyphomicrobiales</taxon>
        <taxon>Devosiaceae</taxon>
        <taxon>Devosia</taxon>
    </lineage>
</organism>
<feature type="compositionally biased region" description="Basic residues" evidence="4">
    <location>
        <begin position="243"/>
        <end position="253"/>
    </location>
</feature>
<dbReference type="PROSITE" id="PS50949">
    <property type="entry name" value="HTH_GNTR"/>
    <property type="match status" value="1"/>
</dbReference>
<evidence type="ECO:0000256" key="1">
    <source>
        <dbReference type="ARBA" id="ARBA00023015"/>
    </source>
</evidence>
<keyword evidence="3" id="KW-0804">Transcription</keyword>
<dbReference type="EMBL" id="FPKU01000002">
    <property type="protein sequence ID" value="SFZ84586.1"/>
    <property type="molecule type" value="Genomic_DNA"/>
</dbReference>
<sequence>MPTKAPKVSSKATTTTMVYDKIRADILAGRLEPGAKVRIEQLGQTYATSQSPIREALNRLASEGLVHREEQRGFFITPVSAEILRDLVDTRCWVEERALRQSIANRTPEWEEGLIVALHWLSRFPRYLNPEHTLLNPEWEKRHRIFHQSLISACGSPILLQLCQDLRDRSDRYRIIAETAQPVVLESRPDDHRAIADAALEGNADLAVDQLVRHYHRTLELIESHFLAPLSDARKPPSARSSPRARKASARKG</sequence>
<accession>A0A1K2HY70</accession>
<dbReference type="PANTHER" id="PTHR43537">
    <property type="entry name" value="TRANSCRIPTIONAL REGULATOR, GNTR FAMILY"/>
    <property type="match status" value="1"/>
</dbReference>
<dbReference type="GO" id="GO:0003677">
    <property type="term" value="F:DNA binding"/>
    <property type="evidence" value="ECO:0007669"/>
    <property type="project" value="UniProtKB-KW"/>
</dbReference>
<dbReference type="PANTHER" id="PTHR43537:SF20">
    <property type="entry name" value="HTH-TYPE TRANSCRIPTIONAL REPRESSOR GLAR"/>
    <property type="match status" value="1"/>
</dbReference>